<organism evidence="4 5">
    <name type="scientific">Zopfia rhizophila CBS 207.26</name>
    <dbReference type="NCBI Taxonomy" id="1314779"/>
    <lineage>
        <taxon>Eukaryota</taxon>
        <taxon>Fungi</taxon>
        <taxon>Dikarya</taxon>
        <taxon>Ascomycota</taxon>
        <taxon>Pezizomycotina</taxon>
        <taxon>Dothideomycetes</taxon>
        <taxon>Dothideomycetes incertae sedis</taxon>
        <taxon>Zopfiaceae</taxon>
        <taxon>Zopfia</taxon>
    </lineage>
</organism>
<feature type="transmembrane region" description="Helical" evidence="2">
    <location>
        <begin position="251"/>
        <end position="270"/>
    </location>
</feature>
<keyword evidence="2" id="KW-0472">Membrane</keyword>
<dbReference type="GO" id="GO:0031965">
    <property type="term" value="C:nuclear membrane"/>
    <property type="evidence" value="ECO:0007669"/>
    <property type="project" value="InterPro"/>
</dbReference>
<dbReference type="InterPro" id="IPR040202">
    <property type="entry name" value="Brl1/Brr6"/>
</dbReference>
<dbReference type="AlphaFoldDB" id="A0A6A6ELN1"/>
<proteinExistence type="predicted"/>
<reference evidence="4" key="1">
    <citation type="journal article" date="2020" name="Stud. Mycol.">
        <title>101 Dothideomycetes genomes: a test case for predicting lifestyles and emergence of pathogens.</title>
        <authorList>
            <person name="Haridas S."/>
            <person name="Albert R."/>
            <person name="Binder M."/>
            <person name="Bloem J."/>
            <person name="Labutti K."/>
            <person name="Salamov A."/>
            <person name="Andreopoulos B."/>
            <person name="Baker S."/>
            <person name="Barry K."/>
            <person name="Bills G."/>
            <person name="Bluhm B."/>
            <person name="Cannon C."/>
            <person name="Castanera R."/>
            <person name="Culley D."/>
            <person name="Daum C."/>
            <person name="Ezra D."/>
            <person name="Gonzalez J."/>
            <person name="Henrissat B."/>
            <person name="Kuo A."/>
            <person name="Liang C."/>
            <person name="Lipzen A."/>
            <person name="Lutzoni F."/>
            <person name="Magnuson J."/>
            <person name="Mondo S."/>
            <person name="Nolan M."/>
            <person name="Ohm R."/>
            <person name="Pangilinan J."/>
            <person name="Park H.-J."/>
            <person name="Ramirez L."/>
            <person name="Alfaro M."/>
            <person name="Sun H."/>
            <person name="Tritt A."/>
            <person name="Yoshinaga Y."/>
            <person name="Zwiers L.-H."/>
            <person name="Turgeon B."/>
            <person name="Goodwin S."/>
            <person name="Spatafora J."/>
            <person name="Crous P."/>
            <person name="Grigoriev I."/>
        </authorList>
    </citation>
    <scope>NUCLEOTIDE SEQUENCE</scope>
    <source>
        <strain evidence="4">CBS 207.26</strain>
    </source>
</reference>
<keyword evidence="2" id="KW-1133">Transmembrane helix</keyword>
<dbReference type="OrthoDB" id="5961at2759"/>
<dbReference type="PANTHER" id="PTHR28136">
    <property type="entry name" value="NUCLEUS EXPORT PROTEIN BRR6"/>
    <property type="match status" value="1"/>
</dbReference>
<feature type="domain" description="Brl1/Brr6" evidence="3">
    <location>
        <begin position="249"/>
        <end position="382"/>
    </location>
</feature>
<feature type="transmembrane region" description="Helical" evidence="2">
    <location>
        <begin position="360"/>
        <end position="381"/>
    </location>
</feature>
<feature type="compositionally biased region" description="Polar residues" evidence="1">
    <location>
        <begin position="107"/>
        <end position="117"/>
    </location>
</feature>
<dbReference type="Pfam" id="PF10104">
    <property type="entry name" value="Brr6_like_C_C"/>
    <property type="match status" value="1"/>
</dbReference>
<evidence type="ECO:0000256" key="1">
    <source>
        <dbReference type="SAM" id="MobiDB-lite"/>
    </source>
</evidence>
<sequence>MSWRRGSTVPMEFEYDNQRGPVDQNSPFLSGVNNNHPGKKRPHSVLDSPAKSGFATPNRPQLREPNSQHWLFSQPDGKPLPAVPSHVQDPKLWEPRTPVSIADFSSGGETPNTPTLNEDSEATPDTGLRGKMSRMMSNDSGKESPKKRRESWLSKMFSSSPSPAKGGSRQHYSHKAENRVMKRRSKNRGLIRREEYESDDEGSKSRRGKKKSSKQDGTSVPPDQQPGMVANLGSFFSYIESHPYLPSILSFYLQLLLNCFLVFGAIYILYCFWHSVTDEVNIQAQKKMVEIMAEIATCAKNYRENKCDPKMRIPAMENLCSNWESCMQRDPKKVARASVTAKTFAMIFNSFVEEFSYKSMIFTGIVIFGGFNISNWAFGLFRSKHSPHHHDSFSYPPPPATPQRFPSNGFIDQQGYFTPYGSMNANMIAQASQGMPALPIEEAGEENRSPAKKLLFR</sequence>
<dbReference type="InterPro" id="IPR018767">
    <property type="entry name" value="Brl1/Brr6_dom"/>
</dbReference>
<keyword evidence="5" id="KW-1185">Reference proteome</keyword>
<evidence type="ECO:0000259" key="3">
    <source>
        <dbReference type="SMART" id="SM01042"/>
    </source>
</evidence>
<name>A0A6A6ELN1_9PEZI</name>
<evidence type="ECO:0000256" key="2">
    <source>
        <dbReference type="SAM" id="Phobius"/>
    </source>
</evidence>
<dbReference type="GO" id="GO:0006998">
    <property type="term" value="P:nuclear envelope organization"/>
    <property type="evidence" value="ECO:0007669"/>
    <property type="project" value="InterPro"/>
</dbReference>
<feature type="compositionally biased region" description="Polar residues" evidence="1">
    <location>
        <begin position="23"/>
        <end position="36"/>
    </location>
</feature>
<dbReference type="SMART" id="SM01042">
    <property type="entry name" value="Brr6_like_C_C"/>
    <property type="match status" value="1"/>
</dbReference>
<feature type="compositionally biased region" description="Basic residues" evidence="1">
    <location>
        <begin position="181"/>
        <end position="190"/>
    </location>
</feature>
<accession>A0A6A6ELN1</accession>
<dbReference type="Proteomes" id="UP000800200">
    <property type="component" value="Unassembled WGS sequence"/>
</dbReference>
<dbReference type="PANTHER" id="PTHR28136:SF1">
    <property type="entry name" value="NUCLEUS EXPORT PROTEIN BRL1"/>
    <property type="match status" value="1"/>
</dbReference>
<dbReference type="EMBL" id="ML994617">
    <property type="protein sequence ID" value="KAF2191010.1"/>
    <property type="molecule type" value="Genomic_DNA"/>
</dbReference>
<feature type="region of interest" description="Disordered" evidence="1">
    <location>
        <begin position="1"/>
        <end position="226"/>
    </location>
</feature>
<protein>
    <recommendedName>
        <fullName evidence="3">Brl1/Brr6 domain-containing protein</fullName>
    </recommendedName>
</protein>
<evidence type="ECO:0000313" key="4">
    <source>
        <dbReference type="EMBL" id="KAF2191010.1"/>
    </source>
</evidence>
<gene>
    <name evidence="4" type="ORF">K469DRAFT_719972</name>
</gene>
<dbReference type="GO" id="GO:0055088">
    <property type="term" value="P:lipid homeostasis"/>
    <property type="evidence" value="ECO:0007669"/>
    <property type="project" value="InterPro"/>
</dbReference>
<evidence type="ECO:0000313" key="5">
    <source>
        <dbReference type="Proteomes" id="UP000800200"/>
    </source>
</evidence>
<keyword evidence="2" id="KW-0812">Transmembrane</keyword>